<protein>
    <submittedName>
        <fullName evidence="3">Sodium:proton antiporter</fullName>
    </submittedName>
</protein>
<keyword evidence="2" id="KW-1133">Transmembrane helix</keyword>
<dbReference type="AlphaFoldDB" id="A0A4R8V5Y8"/>
<dbReference type="RefSeq" id="WP_134501299.1">
    <property type="nucleotide sequence ID" value="NZ_SOEY01000004.1"/>
</dbReference>
<evidence type="ECO:0000256" key="2">
    <source>
        <dbReference type="SAM" id="Phobius"/>
    </source>
</evidence>
<feature type="compositionally biased region" description="Basic and acidic residues" evidence="1">
    <location>
        <begin position="10"/>
        <end position="20"/>
    </location>
</feature>
<feature type="transmembrane region" description="Helical" evidence="2">
    <location>
        <begin position="132"/>
        <end position="153"/>
    </location>
</feature>
<keyword evidence="2" id="KW-0472">Membrane</keyword>
<evidence type="ECO:0000313" key="3">
    <source>
        <dbReference type="EMBL" id="TFB76734.1"/>
    </source>
</evidence>
<organism evidence="3 4">
    <name type="scientific">Cryobacterium glaciale</name>
    <dbReference type="NCBI Taxonomy" id="1259145"/>
    <lineage>
        <taxon>Bacteria</taxon>
        <taxon>Bacillati</taxon>
        <taxon>Actinomycetota</taxon>
        <taxon>Actinomycetes</taxon>
        <taxon>Micrococcales</taxon>
        <taxon>Microbacteriaceae</taxon>
        <taxon>Cryobacterium</taxon>
    </lineage>
</organism>
<evidence type="ECO:0000313" key="4">
    <source>
        <dbReference type="Proteomes" id="UP000298173"/>
    </source>
</evidence>
<dbReference type="Proteomes" id="UP000298173">
    <property type="component" value="Unassembled WGS sequence"/>
</dbReference>
<feature type="transmembrane region" description="Helical" evidence="2">
    <location>
        <begin position="106"/>
        <end position="126"/>
    </location>
</feature>
<dbReference type="InterPro" id="IPR046291">
    <property type="entry name" value="DUF6328"/>
</dbReference>
<dbReference type="EMBL" id="SOEY01000004">
    <property type="protein sequence ID" value="TFB76734.1"/>
    <property type="molecule type" value="Genomic_DNA"/>
</dbReference>
<dbReference type="OrthoDB" id="3625784at2"/>
<reference evidence="3 4" key="1">
    <citation type="submission" date="2019-03" db="EMBL/GenBank/DDBJ databases">
        <title>Genomics of glacier-inhabiting Cryobacterium strains.</title>
        <authorList>
            <person name="Liu Q."/>
            <person name="Xin Y.-H."/>
        </authorList>
    </citation>
    <scope>NUCLEOTIDE SEQUENCE [LARGE SCALE GENOMIC DNA]</scope>
    <source>
        <strain evidence="3 4">HLT2-23</strain>
    </source>
</reference>
<sequence>MTETTDADPTDGRDESAAERLDRNWNDTLQELRVTQTGTQIITGFLLTLAFQNRFTDLDREQVGIYLVLVVLAALSTILGLAPVSLHRTLFRKRAKAELVATAHRLLIATLGVLGLVVAGVVLLIFDVVVSTAAGFIAGGATLLAIIAIWVLLPRAARPDRTSQHR</sequence>
<feature type="transmembrane region" description="Helical" evidence="2">
    <location>
        <begin position="63"/>
        <end position="86"/>
    </location>
</feature>
<keyword evidence="4" id="KW-1185">Reference proteome</keyword>
<evidence type="ECO:0000256" key="1">
    <source>
        <dbReference type="SAM" id="MobiDB-lite"/>
    </source>
</evidence>
<name>A0A4R8V5Y8_9MICO</name>
<gene>
    <name evidence="3" type="ORF">E3O06_01645</name>
</gene>
<comment type="caution">
    <text evidence="3">The sequence shown here is derived from an EMBL/GenBank/DDBJ whole genome shotgun (WGS) entry which is preliminary data.</text>
</comment>
<keyword evidence="2" id="KW-0812">Transmembrane</keyword>
<accession>A0A4R8V5Y8</accession>
<feature type="region of interest" description="Disordered" evidence="1">
    <location>
        <begin position="1"/>
        <end position="20"/>
    </location>
</feature>
<proteinExistence type="predicted"/>
<dbReference type="Pfam" id="PF19853">
    <property type="entry name" value="DUF6328"/>
    <property type="match status" value="1"/>
</dbReference>